<feature type="domain" description="Cation/H(+) antiporter C-terminal" evidence="13">
    <location>
        <begin position="654"/>
        <end position="799"/>
    </location>
</feature>
<dbReference type="PANTHER" id="PTHR32468:SF69">
    <property type="entry name" value="CATION_H(+) ANTIPORTER 9"/>
    <property type="match status" value="1"/>
</dbReference>
<feature type="transmembrane region" description="Helical" evidence="10">
    <location>
        <begin position="370"/>
        <end position="390"/>
    </location>
</feature>
<feature type="transmembrane region" description="Helical" evidence="10">
    <location>
        <begin position="47"/>
        <end position="70"/>
    </location>
</feature>
<feature type="transmembrane region" description="Helical" evidence="10">
    <location>
        <begin position="432"/>
        <end position="452"/>
    </location>
</feature>
<keyword evidence="2" id="KW-0813">Transport</keyword>
<comment type="similarity">
    <text evidence="9">Belongs to the monovalent cation:proton antiporter 2 (CPA2) transporter (TC 2.A.37) family. CHX (TC 2.A.37.4) subfamily.</text>
</comment>
<evidence type="ECO:0000259" key="12">
    <source>
        <dbReference type="Pfam" id="PF23256"/>
    </source>
</evidence>
<evidence type="ECO:0000256" key="8">
    <source>
        <dbReference type="ARBA" id="ARBA00023136"/>
    </source>
</evidence>
<dbReference type="InterPro" id="IPR057291">
    <property type="entry name" value="CHX17_2nd"/>
</dbReference>
<dbReference type="InterPro" id="IPR038770">
    <property type="entry name" value="Na+/solute_symporter_sf"/>
</dbReference>
<accession>A0ABD1B323</accession>
<evidence type="ECO:0000259" key="13">
    <source>
        <dbReference type="Pfam" id="PF23259"/>
    </source>
</evidence>
<dbReference type="GO" id="GO:0016020">
    <property type="term" value="C:membrane"/>
    <property type="evidence" value="ECO:0007669"/>
    <property type="project" value="UniProtKB-SubCell"/>
</dbReference>
<evidence type="ECO:0000256" key="4">
    <source>
        <dbReference type="ARBA" id="ARBA00022692"/>
    </source>
</evidence>
<keyword evidence="7" id="KW-0406">Ion transport</keyword>
<keyword evidence="5" id="KW-0630">Potassium</keyword>
<feature type="domain" description="Cation/H+ exchanger transmembrane" evidence="11">
    <location>
        <begin position="59"/>
        <end position="455"/>
    </location>
</feature>
<organism evidence="14 15">
    <name type="scientific">Cardamine amara subsp. amara</name>
    <dbReference type="NCBI Taxonomy" id="228776"/>
    <lineage>
        <taxon>Eukaryota</taxon>
        <taxon>Viridiplantae</taxon>
        <taxon>Streptophyta</taxon>
        <taxon>Embryophyta</taxon>
        <taxon>Tracheophyta</taxon>
        <taxon>Spermatophyta</taxon>
        <taxon>Magnoliopsida</taxon>
        <taxon>eudicotyledons</taxon>
        <taxon>Gunneridae</taxon>
        <taxon>Pentapetalae</taxon>
        <taxon>rosids</taxon>
        <taxon>malvids</taxon>
        <taxon>Brassicales</taxon>
        <taxon>Brassicaceae</taxon>
        <taxon>Cardamineae</taxon>
        <taxon>Cardamine</taxon>
    </lineage>
</organism>
<keyword evidence="4 10" id="KW-0812">Transmembrane</keyword>
<evidence type="ECO:0000256" key="6">
    <source>
        <dbReference type="ARBA" id="ARBA00022989"/>
    </source>
</evidence>
<dbReference type="InterPro" id="IPR006153">
    <property type="entry name" value="Cation/H_exchanger_TM"/>
</dbReference>
<keyword evidence="15" id="KW-1185">Reference proteome</keyword>
<name>A0ABD1B323_CARAN</name>
<dbReference type="Proteomes" id="UP001558713">
    <property type="component" value="Unassembled WGS sequence"/>
</dbReference>
<dbReference type="Pfam" id="PF23259">
    <property type="entry name" value="CHX17_C"/>
    <property type="match status" value="1"/>
</dbReference>
<evidence type="ECO:0000256" key="3">
    <source>
        <dbReference type="ARBA" id="ARBA00022538"/>
    </source>
</evidence>
<dbReference type="Gene3D" id="1.20.1530.20">
    <property type="match status" value="1"/>
</dbReference>
<evidence type="ECO:0000256" key="7">
    <source>
        <dbReference type="ARBA" id="ARBA00023065"/>
    </source>
</evidence>
<evidence type="ECO:0000313" key="15">
    <source>
        <dbReference type="Proteomes" id="UP001558713"/>
    </source>
</evidence>
<evidence type="ECO:0000259" key="11">
    <source>
        <dbReference type="Pfam" id="PF00999"/>
    </source>
</evidence>
<feature type="domain" description="Cation/H(+) antiporter central" evidence="12">
    <location>
        <begin position="515"/>
        <end position="643"/>
    </location>
</feature>
<evidence type="ECO:0000256" key="2">
    <source>
        <dbReference type="ARBA" id="ARBA00022448"/>
    </source>
</evidence>
<evidence type="ECO:0000313" key="14">
    <source>
        <dbReference type="EMBL" id="KAL1213371.1"/>
    </source>
</evidence>
<evidence type="ECO:0000256" key="9">
    <source>
        <dbReference type="ARBA" id="ARBA00038341"/>
    </source>
</evidence>
<dbReference type="PANTHER" id="PTHR32468">
    <property type="entry name" value="CATION/H + ANTIPORTER"/>
    <property type="match status" value="1"/>
</dbReference>
<feature type="transmembrane region" description="Helical" evidence="10">
    <location>
        <begin position="185"/>
        <end position="206"/>
    </location>
</feature>
<reference evidence="14 15" key="1">
    <citation type="submission" date="2024-04" db="EMBL/GenBank/DDBJ databases">
        <title>Genome assembly C_amara_ONT_v2.</title>
        <authorList>
            <person name="Yant L."/>
            <person name="Moore C."/>
            <person name="Slenker M."/>
        </authorList>
    </citation>
    <scope>NUCLEOTIDE SEQUENCE [LARGE SCALE GENOMIC DNA]</scope>
    <source>
        <tissue evidence="14">Leaf</tissue>
    </source>
</reference>
<comment type="subcellular location">
    <subcellularLocation>
        <location evidence="1">Membrane</location>
        <topology evidence="1">Multi-pass membrane protein</topology>
    </subcellularLocation>
</comment>
<evidence type="ECO:0000256" key="10">
    <source>
        <dbReference type="SAM" id="Phobius"/>
    </source>
</evidence>
<keyword evidence="6 10" id="KW-1133">Transmembrane helix</keyword>
<keyword evidence="8 10" id="KW-0472">Membrane</keyword>
<gene>
    <name evidence="14" type="ORF">V5N11_025913</name>
</gene>
<evidence type="ECO:0000256" key="5">
    <source>
        <dbReference type="ARBA" id="ARBA00022958"/>
    </source>
</evidence>
<dbReference type="GO" id="GO:0006813">
    <property type="term" value="P:potassium ion transport"/>
    <property type="evidence" value="ECO:0007669"/>
    <property type="project" value="UniProtKB-KW"/>
</dbReference>
<dbReference type="Pfam" id="PF00999">
    <property type="entry name" value="Na_H_Exchanger"/>
    <property type="match status" value="1"/>
</dbReference>
<feature type="transmembrane region" description="Helical" evidence="10">
    <location>
        <begin position="256"/>
        <end position="278"/>
    </location>
</feature>
<protein>
    <submittedName>
        <fullName evidence="14">Cation/H(+) antiporter 9</fullName>
    </submittedName>
</protein>
<feature type="transmembrane region" description="Helical" evidence="10">
    <location>
        <begin position="145"/>
        <end position="165"/>
    </location>
</feature>
<feature type="transmembrane region" description="Helical" evidence="10">
    <location>
        <begin position="115"/>
        <end position="133"/>
    </location>
</feature>
<keyword evidence="3" id="KW-0633">Potassium transport</keyword>
<dbReference type="AlphaFoldDB" id="A0ABD1B323"/>
<feature type="transmembrane region" description="Helical" evidence="10">
    <location>
        <begin position="77"/>
        <end position="95"/>
    </location>
</feature>
<dbReference type="Pfam" id="PF23256">
    <property type="entry name" value="CHX17_2nd"/>
    <property type="match status" value="1"/>
</dbReference>
<evidence type="ECO:0000256" key="1">
    <source>
        <dbReference type="ARBA" id="ARBA00004141"/>
    </source>
</evidence>
<comment type="caution">
    <text evidence="14">The sequence shown here is derived from an EMBL/GenBank/DDBJ whole genome shotgun (WGS) entry which is preliminary data.</text>
</comment>
<sequence length="810" mass="90648">MNDSSALAPAAWPSLEEAELCYGAAFFNISSNGIFEQYETPSVMFGYALPLLEMQIMIIFICIVLCNLFLKCIGIPQFVSHMLAGFVLGPQLIDLREFSKDRLSLDVPGHVALDGVARLGLVMFTFLMGVKTNKRAAFHIGKRTVWIAVSSFLVTMISGLAFRNFRLDKIDPHYMSLRLAPTERTVIVSVQALTLLPVVTHLFFFLKYLKIPNSELGRLAISIAAVNDFVAFFSLLAMTYIGTYRYISPRTANRDLLATIVLVLVILLIVKPAAQWIADNTPEGNPVRKIYLYATIMTAIAASIYPSVFNQIHVLGALLVGLSIPDGPPLGSALEAKFESLVANVLFPISIAVMTMKGDVLKVVIEFDDITFNILLLGFTLVVKWIGYFVPCLIFKLPTRESVILATMMNYKGFVDLCFFEAAEKKMNLSKATYTFLMLYVLLNAGILPTIVKALYDPKRKYIGYVKRNVMHLKSTSDFKILTCLHKPDNISGSISLLQLLSSPLNNETKDRGLIVITALHLVKLAGRTFPILIPHDKRSKLRLLKNSYIQTMMLAFTEFQQENLASTTVNSFTAYSHENLMDQDICNLALDHLTSMIIVPSGRKWSHDGLYESDDYMIRQVNACLLDRAPCSIGVLNHRGYRKSNKKRTTNTINVGVIFIGGKDDREAVSLAKWMRQNSRVRLTVTRFLSGQEPDKSKNWDYLVDDEILNDLKNTYSTVESFVYTEKLVEGGPAVATAVRFLADGNDLMIVGRDHEAHLIDFSGLEEWMELPELGVIGDLLASKDLRTRVSVLVVQQQQQRGYISVTCQ</sequence>
<feature type="transmembrane region" description="Helical" evidence="10">
    <location>
        <begin position="290"/>
        <end position="320"/>
    </location>
</feature>
<proteinExistence type="inferred from homology"/>
<feature type="transmembrane region" description="Helical" evidence="10">
    <location>
        <begin position="218"/>
        <end position="241"/>
    </location>
</feature>
<dbReference type="InterPro" id="IPR050794">
    <property type="entry name" value="CPA2_transporter"/>
</dbReference>
<dbReference type="InterPro" id="IPR057290">
    <property type="entry name" value="CHX17_C"/>
</dbReference>
<dbReference type="EMBL" id="JBANAX010000343">
    <property type="protein sequence ID" value="KAL1213371.1"/>
    <property type="molecule type" value="Genomic_DNA"/>
</dbReference>